<organism evidence="5 6">
    <name type="scientific">Candidatus Segetimicrobium genomatis</name>
    <dbReference type="NCBI Taxonomy" id="2569760"/>
    <lineage>
        <taxon>Bacteria</taxon>
        <taxon>Bacillati</taxon>
        <taxon>Candidatus Sysuimicrobiota</taxon>
        <taxon>Candidatus Sysuimicrobiia</taxon>
        <taxon>Candidatus Sysuimicrobiales</taxon>
        <taxon>Candidatus Segetimicrobiaceae</taxon>
        <taxon>Candidatus Segetimicrobium</taxon>
    </lineage>
</organism>
<dbReference type="Proteomes" id="UP000320393">
    <property type="component" value="Unassembled WGS sequence"/>
</dbReference>
<feature type="domain" description="S-adenosyl-l-methionine hydroxide adenosyltransferase N-terminal" evidence="3">
    <location>
        <begin position="2"/>
        <end position="146"/>
    </location>
</feature>
<dbReference type="SUPFAM" id="SSF102522">
    <property type="entry name" value="Bacterial fluorinating enzyme, N-terminal domain"/>
    <property type="match status" value="1"/>
</dbReference>
<dbReference type="Pfam" id="PF01887">
    <property type="entry name" value="SAM_HAT_N"/>
    <property type="match status" value="1"/>
</dbReference>
<dbReference type="InterPro" id="IPR002747">
    <property type="entry name" value="SAM_OH_AdoTrfase"/>
</dbReference>
<dbReference type="Gene3D" id="2.40.30.90">
    <property type="entry name" value="Bacterial fluorinating enzyme like"/>
    <property type="match status" value="1"/>
</dbReference>
<dbReference type="PIRSF" id="PIRSF006779">
    <property type="entry name" value="UCP006779"/>
    <property type="match status" value="1"/>
</dbReference>
<dbReference type="AlphaFoldDB" id="A0A537M0L5"/>
<gene>
    <name evidence="5" type="ORF">E6H02_04535</name>
</gene>
<dbReference type="PANTHER" id="PTHR35092">
    <property type="entry name" value="CHLORINASE MJ1651"/>
    <property type="match status" value="1"/>
</dbReference>
<dbReference type="Gene3D" id="3.40.50.10790">
    <property type="entry name" value="S-adenosyl-l-methionine hydroxide adenosyltransferase, N-terminal"/>
    <property type="match status" value="1"/>
</dbReference>
<reference evidence="5 6" key="1">
    <citation type="journal article" date="2019" name="Nat. Microbiol.">
        <title>Mediterranean grassland soil C-N compound turnover is dependent on rainfall and depth, and is mediated by genomically divergent microorganisms.</title>
        <authorList>
            <person name="Diamond S."/>
            <person name="Andeer P.F."/>
            <person name="Li Z."/>
            <person name="Crits-Christoph A."/>
            <person name="Burstein D."/>
            <person name="Anantharaman K."/>
            <person name="Lane K.R."/>
            <person name="Thomas B.C."/>
            <person name="Pan C."/>
            <person name="Northen T.R."/>
            <person name="Banfield J.F."/>
        </authorList>
    </citation>
    <scope>NUCLEOTIDE SEQUENCE [LARGE SCALE GENOMIC DNA]</scope>
    <source>
        <strain evidence="5">NP_5</strain>
    </source>
</reference>
<evidence type="ECO:0000256" key="1">
    <source>
        <dbReference type="ARBA" id="ARBA00022691"/>
    </source>
</evidence>
<evidence type="ECO:0000256" key="2">
    <source>
        <dbReference type="ARBA" id="ARBA00024035"/>
    </source>
</evidence>
<evidence type="ECO:0000259" key="4">
    <source>
        <dbReference type="Pfam" id="PF20257"/>
    </source>
</evidence>
<evidence type="ECO:0000313" key="6">
    <source>
        <dbReference type="Proteomes" id="UP000320393"/>
    </source>
</evidence>
<sequence length="259" mass="26223">MLTFLSDFGSASPYPAAMKGAAAGICDAALIDISHDVPPGSIREGAYLLWSAAPSYPPGTVHCAVIDPGVGTERAALAVASGGQVLVGPDNGVLLPAARRLGLPDVYRLSEPSFWRRPVSATFHGRDVFAPTAAHLASGTPVSTVGVPTNTYVDLALPTGRGDGRALVGEVLWVDRFGNLVTSIPGTLLSELPPRAGLVVEAASAALAAVPARTFGDAASGRAVVYVGSDGMLEVAVNRGSAAHALAAALGTALRIRPA</sequence>
<protein>
    <submittedName>
        <fullName evidence="5">SAM-dependent chlorinase/fluorinase</fullName>
    </submittedName>
</protein>
<accession>A0A537M0L5</accession>
<evidence type="ECO:0000259" key="3">
    <source>
        <dbReference type="Pfam" id="PF01887"/>
    </source>
</evidence>
<feature type="domain" description="S-adenosyl-l-methionine hydroxide adenosyltransferase C-terminal" evidence="4">
    <location>
        <begin position="169"/>
        <end position="253"/>
    </location>
</feature>
<dbReference type="InterPro" id="IPR023227">
    <property type="entry name" value="SAM_OH_AdoTrfase_C_sf"/>
</dbReference>
<name>A0A537M0L5_9BACT</name>
<dbReference type="EMBL" id="VBAM01000143">
    <property type="protein sequence ID" value="TMJ13824.1"/>
    <property type="molecule type" value="Genomic_DNA"/>
</dbReference>
<evidence type="ECO:0000313" key="5">
    <source>
        <dbReference type="EMBL" id="TMJ13824.1"/>
    </source>
</evidence>
<comment type="similarity">
    <text evidence="2">Belongs to the SAM hydrolase / SAM-dependent halogenase family.</text>
</comment>
<dbReference type="SUPFAM" id="SSF101852">
    <property type="entry name" value="Bacterial fluorinating enzyme, C-terminal domain"/>
    <property type="match status" value="1"/>
</dbReference>
<dbReference type="InterPro" id="IPR046469">
    <property type="entry name" value="SAM_HAT_N"/>
</dbReference>
<comment type="caution">
    <text evidence="5">The sequence shown here is derived from an EMBL/GenBank/DDBJ whole genome shotgun (WGS) entry which is preliminary data.</text>
</comment>
<dbReference type="InterPro" id="IPR023228">
    <property type="entry name" value="SAM_OH_AdoTrfase_N_sf"/>
</dbReference>
<dbReference type="Pfam" id="PF20257">
    <property type="entry name" value="SAM_HAT_C"/>
    <property type="match status" value="1"/>
</dbReference>
<dbReference type="InterPro" id="IPR046470">
    <property type="entry name" value="SAM_HAT_C"/>
</dbReference>
<dbReference type="PANTHER" id="PTHR35092:SF1">
    <property type="entry name" value="CHLORINASE MJ1651"/>
    <property type="match status" value="1"/>
</dbReference>
<proteinExistence type="inferred from homology"/>
<keyword evidence="1" id="KW-0949">S-adenosyl-L-methionine</keyword>